<keyword evidence="2" id="KW-1133">Transmembrane helix</keyword>
<keyword evidence="2" id="KW-0472">Membrane</keyword>
<dbReference type="Proteomes" id="UP001589844">
    <property type="component" value="Unassembled WGS sequence"/>
</dbReference>
<evidence type="ECO:0000256" key="2">
    <source>
        <dbReference type="SAM" id="Phobius"/>
    </source>
</evidence>
<evidence type="ECO:0000313" key="3">
    <source>
        <dbReference type="EMBL" id="MFC0348205.1"/>
    </source>
</evidence>
<dbReference type="EMBL" id="JBHLXJ010000002">
    <property type="protein sequence ID" value="MFC0348205.1"/>
    <property type="molecule type" value="Genomic_DNA"/>
</dbReference>
<feature type="compositionally biased region" description="Polar residues" evidence="1">
    <location>
        <begin position="84"/>
        <end position="103"/>
    </location>
</feature>
<reference evidence="3 4" key="1">
    <citation type="submission" date="2024-09" db="EMBL/GenBank/DDBJ databases">
        <authorList>
            <person name="Sun Q."/>
            <person name="Mori K."/>
        </authorList>
    </citation>
    <scope>NUCLEOTIDE SEQUENCE [LARGE SCALE GENOMIC DNA]</scope>
    <source>
        <strain evidence="3 4">CCM 8677</strain>
    </source>
</reference>
<comment type="caution">
    <text evidence="3">The sequence shown here is derived from an EMBL/GenBank/DDBJ whole genome shotgun (WGS) entry which is preliminary data.</text>
</comment>
<keyword evidence="2" id="KW-0812">Transmembrane</keyword>
<accession>A0ABV6I8Q4</accession>
<organism evidence="3 4">
    <name type="scientific">Undibacterium danionis</name>
    <dbReference type="NCBI Taxonomy" id="1812100"/>
    <lineage>
        <taxon>Bacteria</taxon>
        <taxon>Pseudomonadati</taxon>
        <taxon>Pseudomonadota</taxon>
        <taxon>Betaproteobacteria</taxon>
        <taxon>Burkholderiales</taxon>
        <taxon>Oxalobacteraceae</taxon>
        <taxon>Undibacterium</taxon>
    </lineage>
</organism>
<proteinExistence type="predicted"/>
<gene>
    <name evidence="3" type="ORF">ACFFJH_00135</name>
</gene>
<protein>
    <submittedName>
        <fullName evidence="3">Uncharacterized protein</fullName>
    </submittedName>
</protein>
<name>A0ABV6I8Q4_9BURK</name>
<evidence type="ECO:0000313" key="4">
    <source>
        <dbReference type="Proteomes" id="UP001589844"/>
    </source>
</evidence>
<feature type="region of interest" description="Disordered" evidence="1">
    <location>
        <begin position="67"/>
        <end position="116"/>
    </location>
</feature>
<keyword evidence="4" id="KW-1185">Reference proteome</keyword>
<feature type="transmembrane region" description="Helical" evidence="2">
    <location>
        <begin position="21"/>
        <end position="39"/>
    </location>
</feature>
<evidence type="ECO:0000256" key="1">
    <source>
        <dbReference type="SAM" id="MobiDB-lite"/>
    </source>
</evidence>
<sequence length="246" mass="26413">MIKVTSVNSVSSVNSSRTTRLILCGLIVLCHGLLIVFLSRTNPRTTAQFLNSAMMFVSIKRLPSPDPTLLANHDKEKKPLMPQASKSSTIGPAKTADTTVSEQGSEDKVSKNDLASDSLSGAGSAKDLMALDSIANRYRLQMPKSAVEEILTPAQQAAQDVRSNSAKLTKSEKFSVAMGTLDCIFQARLPDGKVIREPGKWAVIPARSDGSLKPLAKARFCVRFHQAEDDNGNDLTAISSGIKGKL</sequence>
<dbReference type="RefSeq" id="WP_390209227.1">
    <property type="nucleotide sequence ID" value="NZ_JBHLXJ010000002.1"/>
</dbReference>